<accession>A0ABN8RHB6</accession>
<reference evidence="2 3" key="1">
    <citation type="submission" date="2022-05" db="EMBL/GenBank/DDBJ databases">
        <authorList>
            <consortium name="Genoscope - CEA"/>
            <person name="William W."/>
        </authorList>
    </citation>
    <scope>NUCLEOTIDE SEQUENCE [LARGE SCALE GENOMIC DNA]</scope>
</reference>
<dbReference type="SUPFAM" id="SSF52317">
    <property type="entry name" value="Class I glutamine amidotransferase-like"/>
    <property type="match status" value="1"/>
</dbReference>
<dbReference type="InterPro" id="IPR017926">
    <property type="entry name" value="GATASE"/>
</dbReference>
<evidence type="ECO:0000259" key="1">
    <source>
        <dbReference type="Pfam" id="PF00117"/>
    </source>
</evidence>
<proteinExistence type="predicted"/>
<gene>
    <name evidence="2" type="ORF">PEVE_00011046</name>
</gene>
<dbReference type="Proteomes" id="UP001159427">
    <property type="component" value="Unassembled WGS sequence"/>
</dbReference>
<dbReference type="PANTHER" id="PTHR42695">
    <property type="entry name" value="GLUTAMINE AMIDOTRANSFERASE YLR126C-RELATED"/>
    <property type="match status" value="1"/>
</dbReference>
<keyword evidence="3" id="KW-1185">Reference proteome</keyword>
<dbReference type="InterPro" id="IPR029062">
    <property type="entry name" value="Class_I_gatase-like"/>
</dbReference>
<evidence type="ECO:0000313" key="3">
    <source>
        <dbReference type="Proteomes" id="UP001159427"/>
    </source>
</evidence>
<name>A0ABN8RHB6_9CNID</name>
<dbReference type="InterPro" id="IPR044992">
    <property type="entry name" value="ChyE-like"/>
</dbReference>
<dbReference type="PANTHER" id="PTHR42695:SF5">
    <property type="entry name" value="GLUTAMINE AMIDOTRANSFERASE YLR126C-RELATED"/>
    <property type="match status" value="1"/>
</dbReference>
<comment type="caution">
    <text evidence="2">The sequence shown here is derived from an EMBL/GenBank/DDBJ whole genome shotgun (WGS) entry which is preliminary data.</text>
</comment>
<dbReference type="Gene3D" id="3.40.50.880">
    <property type="match status" value="1"/>
</dbReference>
<protein>
    <recommendedName>
        <fullName evidence="1">Glutamine amidotransferase domain-containing protein</fullName>
    </recommendedName>
</protein>
<sequence>MWKIIPPRSFPLFIHSFRISVSVARRFQMSSNTGNCQRCRYGVLVCDNQEKWGGVRGIGKRFIDAFGSESDPDREEWHIFSAVDGELPSEKDLDTFNGFFISGSPRSANDNLKWINDLKNFISSAAKSPSKARVVGVCFGHQLIGAALGGEVTPNPSKKFVLQSEEIKPVEDFQGNEAFRELIECRDSLRLLECHGDCVASLPPGATSLASSTTCQHEMIQFAENIFGIQAHPEFTVQDYKELLIPDLVAGGKLDENGQRVCEETISLPLDSARMAAALKKFVAKEDN</sequence>
<dbReference type="CDD" id="cd01741">
    <property type="entry name" value="GATase1_1"/>
    <property type="match status" value="1"/>
</dbReference>
<organism evidence="2 3">
    <name type="scientific">Porites evermanni</name>
    <dbReference type="NCBI Taxonomy" id="104178"/>
    <lineage>
        <taxon>Eukaryota</taxon>
        <taxon>Metazoa</taxon>
        <taxon>Cnidaria</taxon>
        <taxon>Anthozoa</taxon>
        <taxon>Hexacorallia</taxon>
        <taxon>Scleractinia</taxon>
        <taxon>Fungiina</taxon>
        <taxon>Poritidae</taxon>
        <taxon>Porites</taxon>
    </lineage>
</organism>
<dbReference type="EMBL" id="CALNXI010001796">
    <property type="protein sequence ID" value="CAH3177240.1"/>
    <property type="molecule type" value="Genomic_DNA"/>
</dbReference>
<dbReference type="PROSITE" id="PS51273">
    <property type="entry name" value="GATASE_TYPE_1"/>
    <property type="match status" value="1"/>
</dbReference>
<feature type="domain" description="Glutamine amidotransferase" evidence="1">
    <location>
        <begin position="92"/>
        <end position="243"/>
    </location>
</feature>
<dbReference type="Pfam" id="PF00117">
    <property type="entry name" value="GATase"/>
    <property type="match status" value="1"/>
</dbReference>
<evidence type="ECO:0000313" key="2">
    <source>
        <dbReference type="EMBL" id="CAH3177240.1"/>
    </source>
</evidence>